<dbReference type="PROSITE" id="PS50043">
    <property type="entry name" value="HTH_LUXR_2"/>
    <property type="match status" value="1"/>
</dbReference>
<dbReference type="InterPro" id="IPR011990">
    <property type="entry name" value="TPR-like_helical_dom_sf"/>
</dbReference>
<feature type="compositionally biased region" description="Basic and acidic residues" evidence="4">
    <location>
        <begin position="10"/>
        <end position="24"/>
    </location>
</feature>
<dbReference type="InterPro" id="IPR027417">
    <property type="entry name" value="P-loop_NTPase"/>
</dbReference>
<accession>A0A3L7AFS8</accession>
<evidence type="ECO:0000259" key="5">
    <source>
        <dbReference type="PROSITE" id="PS50043"/>
    </source>
</evidence>
<keyword evidence="1" id="KW-0805">Transcription regulation</keyword>
<dbReference type="EMBL" id="RCUY01000015">
    <property type="protein sequence ID" value="RLP79316.1"/>
    <property type="molecule type" value="Genomic_DNA"/>
</dbReference>
<sequence length="882" mass="95469">MYSDGGGEPARSRPADNGKDHKEPKLIRLSARLPRLALTRATLIPRLDISGLVLIEAPPGAGKTTLVSQWSAARPDRSGVWVGASRTESRARFWGVLHLLLTARETVEPAGAFSREGLIRWLGPLGEQTIIVRDAHRITDPEILEDIVRVVRACANIRFIVFGRDLGALLARADGAGIERELLTREDLLLGEDETAGYFRLLGYAEPERAAAAGGSRLDGTFGTLHAVAHGNPAHPLVTPSGGLLNGGDTVFDWYLDRVRAELATDASYTRFLALGLPDEIPADLISAVTEGDSEATARISGLLNVGVFGPDARDADASGRYPLILGPRLRARMVTELREAYPTQHAAAARRVIRWKMRNGYPAEALARAVAIGDLDLATEVVWRNFGPLMSRHGSVVARSLRRIPLGEIRHFPMLCMTLALVYNSSGLTRLRGTEYFGLALAAVRDRLVTAPVHERALLLSMQSVANRVIGRFGPAVAAAKLAEDAIIALPLDARETLGPVLPVLGAHLAITLHYAGNRVHALEILGAALAATDSSIPEDRVHVLALIAGISAARGDFSKTREALARLDQIGPLVAQNRLYLTTLEATARATLALEQGDPDRAVGFLETYREELETSEHWPAALSILTLADLMRGMRVGAITRLESRLNDERRPPIHPLVRSRLTILRADLELFGGDLARADRLAAQLISSDPETVLYRARRELAAGQVRDCAVRVSELSLDSLSPRWQVLSKLLLAAATVDDDDPRLSLDALEAALAILAETGVTLALLAVPHERLVRLEARARVEGRVALADALTVRLGSLPNVWESAPEHVHLTTRERLVLRHLAHGLTAPEIARALTVSPNTVKTQSRSVYRKLGVSTRGDAIMRAARLGLIGDPTP</sequence>
<evidence type="ECO:0000256" key="1">
    <source>
        <dbReference type="ARBA" id="ARBA00023015"/>
    </source>
</evidence>
<dbReference type="SUPFAM" id="SSF52540">
    <property type="entry name" value="P-loop containing nucleoside triphosphate hydrolases"/>
    <property type="match status" value="1"/>
</dbReference>
<gene>
    <name evidence="6" type="ORF">D9V34_16125</name>
</gene>
<dbReference type="PANTHER" id="PTHR44688">
    <property type="entry name" value="DNA-BINDING TRANSCRIPTIONAL ACTIVATOR DEVR_DOSR"/>
    <property type="match status" value="1"/>
</dbReference>
<dbReference type="SMART" id="SM00421">
    <property type="entry name" value="HTH_LUXR"/>
    <property type="match status" value="1"/>
</dbReference>
<feature type="region of interest" description="Disordered" evidence="4">
    <location>
        <begin position="1"/>
        <end position="24"/>
    </location>
</feature>
<dbReference type="GO" id="GO:0006355">
    <property type="term" value="P:regulation of DNA-templated transcription"/>
    <property type="evidence" value="ECO:0007669"/>
    <property type="project" value="InterPro"/>
</dbReference>
<name>A0A3L7AFS8_9MICO</name>
<dbReference type="Proteomes" id="UP000269438">
    <property type="component" value="Unassembled WGS sequence"/>
</dbReference>
<evidence type="ECO:0000256" key="3">
    <source>
        <dbReference type="ARBA" id="ARBA00023163"/>
    </source>
</evidence>
<keyword evidence="3" id="KW-0804">Transcription</keyword>
<evidence type="ECO:0000256" key="2">
    <source>
        <dbReference type="ARBA" id="ARBA00023125"/>
    </source>
</evidence>
<dbReference type="Pfam" id="PF00196">
    <property type="entry name" value="GerE"/>
    <property type="match status" value="1"/>
</dbReference>
<keyword evidence="7" id="KW-1185">Reference proteome</keyword>
<dbReference type="InterPro" id="IPR036388">
    <property type="entry name" value="WH-like_DNA-bd_sf"/>
</dbReference>
<protein>
    <recommendedName>
        <fullName evidence="5">HTH luxR-type domain-containing protein</fullName>
    </recommendedName>
</protein>
<dbReference type="PROSITE" id="PS00622">
    <property type="entry name" value="HTH_LUXR_1"/>
    <property type="match status" value="1"/>
</dbReference>
<dbReference type="AlphaFoldDB" id="A0A3L7AFS8"/>
<dbReference type="Gene3D" id="1.10.10.10">
    <property type="entry name" value="Winged helix-like DNA-binding domain superfamily/Winged helix DNA-binding domain"/>
    <property type="match status" value="1"/>
</dbReference>
<dbReference type="Gene3D" id="1.25.40.10">
    <property type="entry name" value="Tetratricopeptide repeat domain"/>
    <property type="match status" value="1"/>
</dbReference>
<dbReference type="OrthoDB" id="3178268at2"/>
<evidence type="ECO:0000313" key="6">
    <source>
        <dbReference type="EMBL" id="RLP79316.1"/>
    </source>
</evidence>
<dbReference type="GO" id="GO:0003677">
    <property type="term" value="F:DNA binding"/>
    <property type="evidence" value="ECO:0007669"/>
    <property type="project" value="UniProtKB-KW"/>
</dbReference>
<dbReference type="InterPro" id="IPR000792">
    <property type="entry name" value="Tscrpt_reg_LuxR_C"/>
</dbReference>
<feature type="domain" description="HTH luxR-type" evidence="5">
    <location>
        <begin position="810"/>
        <end position="875"/>
    </location>
</feature>
<reference evidence="6 7" key="1">
    <citation type="submission" date="2018-10" db="EMBL/GenBank/DDBJ databases">
        <authorList>
            <person name="Li J."/>
        </authorList>
    </citation>
    <scope>NUCLEOTIDE SEQUENCE [LARGE SCALE GENOMIC DNA]</scope>
    <source>
        <strain evidence="6 7">JCM 11654</strain>
    </source>
</reference>
<evidence type="ECO:0000256" key="4">
    <source>
        <dbReference type="SAM" id="MobiDB-lite"/>
    </source>
</evidence>
<comment type="caution">
    <text evidence="6">The sequence shown here is derived from an EMBL/GenBank/DDBJ whole genome shotgun (WGS) entry which is preliminary data.</text>
</comment>
<organism evidence="6 7">
    <name type="scientific">Mycetocola lacteus</name>
    <dbReference type="NCBI Taxonomy" id="76637"/>
    <lineage>
        <taxon>Bacteria</taxon>
        <taxon>Bacillati</taxon>
        <taxon>Actinomycetota</taxon>
        <taxon>Actinomycetes</taxon>
        <taxon>Micrococcales</taxon>
        <taxon>Microbacteriaceae</taxon>
        <taxon>Mycetocola</taxon>
    </lineage>
</organism>
<dbReference type="InterPro" id="IPR016032">
    <property type="entry name" value="Sig_transdc_resp-reg_C-effctor"/>
</dbReference>
<dbReference type="PRINTS" id="PR00038">
    <property type="entry name" value="HTHLUXR"/>
</dbReference>
<dbReference type="SUPFAM" id="SSF46894">
    <property type="entry name" value="C-terminal effector domain of the bipartite response regulators"/>
    <property type="match status" value="1"/>
</dbReference>
<keyword evidence="2" id="KW-0238">DNA-binding</keyword>
<dbReference type="CDD" id="cd06170">
    <property type="entry name" value="LuxR_C_like"/>
    <property type="match status" value="1"/>
</dbReference>
<evidence type="ECO:0000313" key="7">
    <source>
        <dbReference type="Proteomes" id="UP000269438"/>
    </source>
</evidence>
<proteinExistence type="predicted"/>
<dbReference type="PANTHER" id="PTHR44688:SF16">
    <property type="entry name" value="DNA-BINDING TRANSCRIPTIONAL ACTIVATOR DEVR_DOSR"/>
    <property type="match status" value="1"/>
</dbReference>